<dbReference type="SUPFAM" id="SSF158694">
    <property type="entry name" value="UraD-Like"/>
    <property type="match status" value="1"/>
</dbReference>
<dbReference type="InterPro" id="IPR018020">
    <property type="entry name" value="OHCU_decarboxylase"/>
</dbReference>
<evidence type="ECO:0000313" key="9">
    <source>
        <dbReference type="EMBL" id="GAA5519131.1"/>
    </source>
</evidence>
<accession>A0ABP9WJ63</accession>
<name>A0ABP9WJ63_9MICO</name>
<keyword evidence="4" id="KW-0659">Purine metabolism</keyword>
<evidence type="ECO:0000256" key="5">
    <source>
        <dbReference type="ARBA" id="ARBA00022793"/>
    </source>
</evidence>
<feature type="region of interest" description="Disordered" evidence="7">
    <location>
        <begin position="56"/>
        <end position="83"/>
    </location>
</feature>
<dbReference type="PANTHER" id="PTHR43466">
    <property type="entry name" value="2-OXO-4-HYDROXY-4-CARBOXY-5-UREIDOIMIDAZOLINE DECARBOXYLASE-RELATED"/>
    <property type="match status" value="1"/>
</dbReference>
<dbReference type="Proteomes" id="UP001426770">
    <property type="component" value="Unassembled WGS sequence"/>
</dbReference>
<dbReference type="PANTHER" id="PTHR43466:SF1">
    <property type="entry name" value="2-OXO-4-HYDROXY-4-CARBOXY-5-UREIDOIMIDAZOLINE DECARBOXYLASE-RELATED"/>
    <property type="match status" value="1"/>
</dbReference>
<gene>
    <name evidence="9" type="ORF">Lsed01_01569</name>
</gene>
<dbReference type="InterPro" id="IPR017595">
    <property type="entry name" value="OHCU_decarboxylase-2"/>
</dbReference>
<evidence type="ECO:0000256" key="4">
    <source>
        <dbReference type="ARBA" id="ARBA00022631"/>
    </source>
</evidence>
<dbReference type="EC" id="4.1.1.97" evidence="3"/>
<dbReference type="Pfam" id="PF09349">
    <property type="entry name" value="OHCU_decarbox"/>
    <property type="match status" value="1"/>
</dbReference>
<protein>
    <recommendedName>
        <fullName evidence="3">2-oxo-4-hydroxy-4-carboxy-5-ureidoimidazoline decarboxylase</fullName>
        <ecNumber evidence="3">4.1.1.97</ecNumber>
    </recommendedName>
</protein>
<comment type="pathway">
    <text evidence="2">Purine metabolism; urate degradation; (S)-allantoin from urate: step 3/3.</text>
</comment>
<dbReference type="EMBL" id="BAABRR010000007">
    <property type="protein sequence ID" value="GAA5519131.1"/>
    <property type="molecule type" value="Genomic_DNA"/>
</dbReference>
<evidence type="ECO:0000259" key="8">
    <source>
        <dbReference type="Pfam" id="PF09349"/>
    </source>
</evidence>
<evidence type="ECO:0000256" key="1">
    <source>
        <dbReference type="ARBA" id="ARBA00001163"/>
    </source>
</evidence>
<dbReference type="Gene3D" id="1.10.3330.10">
    <property type="entry name" value="Oxo-4-hydroxy-4-carboxy-5-ureidoimidazoline decarboxylase"/>
    <property type="match status" value="1"/>
</dbReference>
<comment type="catalytic activity">
    <reaction evidence="1">
        <text>5-hydroxy-2-oxo-4-ureido-2,5-dihydro-1H-imidazole-5-carboxylate + H(+) = (S)-allantoin + CO2</text>
        <dbReference type="Rhea" id="RHEA:26301"/>
        <dbReference type="ChEBI" id="CHEBI:15378"/>
        <dbReference type="ChEBI" id="CHEBI:15678"/>
        <dbReference type="ChEBI" id="CHEBI:16526"/>
        <dbReference type="ChEBI" id="CHEBI:58639"/>
        <dbReference type="EC" id="4.1.1.97"/>
    </reaction>
</comment>
<keyword evidence="6" id="KW-0456">Lyase</keyword>
<evidence type="ECO:0000256" key="3">
    <source>
        <dbReference type="ARBA" id="ARBA00012257"/>
    </source>
</evidence>
<proteinExistence type="predicted"/>
<feature type="compositionally biased region" description="Basic and acidic residues" evidence="7">
    <location>
        <begin position="58"/>
        <end position="77"/>
    </location>
</feature>
<evidence type="ECO:0000313" key="10">
    <source>
        <dbReference type="Proteomes" id="UP001426770"/>
    </source>
</evidence>
<dbReference type="NCBIfam" id="NF010372">
    <property type="entry name" value="PRK13798.1"/>
    <property type="match status" value="1"/>
</dbReference>
<keyword evidence="10" id="KW-1185">Reference proteome</keyword>
<evidence type="ECO:0000256" key="7">
    <source>
        <dbReference type="SAM" id="MobiDB-lite"/>
    </source>
</evidence>
<evidence type="ECO:0000256" key="6">
    <source>
        <dbReference type="ARBA" id="ARBA00023239"/>
    </source>
</evidence>
<reference evidence="9 10" key="1">
    <citation type="submission" date="2024-02" db="EMBL/GenBank/DDBJ databases">
        <title>Lysinimicrobium sediminis NBRC 112286.</title>
        <authorList>
            <person name="Ichikawa N."/>
            <person name="Katano-Makiyama Y."/>
            <person name="Hidaka K."/>
        </authorList>
    </citation>
    <scope>NUCLEOTIDE SEQUENCE [LARGE SCALE GENOMIC DNA]</scope>
    <source>
        <strain evidence="9 10">NBRC 112286</strain>
    </source>
</reference>
<organism evidence="9 10">
    <name type="scientific">Demequina sediminis</name>
    <dbReference type="NCBI Taxonomy" id="1930058"/>
    <lineage>
        <taxon>Bacteria</taxon>
        <taxon>Bacillati</taxon>
        <taxon>Actinomycetota</taxon>
        <taxon>Actinomycetes</taxon>
        <taxon>Micrococcales</taxon>
        <taxon>Demequinaceae</taxon>
        <taxon>Demequina</taxon>
    </lineage>
</organism>
<comment type="caution">
    <text evidence="9">The sequence shown here is derived from an EMBL/GenBank/DDBJ whole genome shotgun (WGS) entry which is preliminary data.</text>
</comment>
<dbReference type="RefSeq" id="WP_286215342.1">
    <property type="nucleotide sequence ID" value="NZ_AP027736.1"/>
</dbReference>
<dbReference type="NCBIfam" id="TIGR03180">
    <property type="entry name" value="UraD_2"/>
    <property type="match status" value="1"/>
</dbReference>
<evidence type="ECO:0000256" key="2">
    <source>
        <dbReference type="ARBA" id="ARBA00004754"/>
    </source>
</evidence>
<feature type="domain" description="Oxo-4-hydroxy-4-carboxy-5-ureidoimidazoline decarboxylase" evidence="8">
    <location>
        <begin position="7"/>
        <end position="150"/>
    </location>
</feature>
<dbReference type="InterPro" id="IPR036778">
    <property type="entry name" value="OHCU_decarboxylase_sf"/>
</dbReference>
<sequence>MIEPTREELLACLHVERWADALAARAYATMLELERAAVAAATPLSPAEIDEALAAHPRIGDRRDGDDAEARFSREEQSASASADQALAARLAALNAEYEERFGRVFVIRAAGRSREEIVAELERRLDNEPGVELAEVADQLRGIALLRLRATYGGES</sequence>
<keyword evidence="5" id="KW-0210">Decarboxylase</keyword>